<organism evidence="1 2">
    <name type="scientific">Nocardia acididurans</name>
    <dbReference type="NCBI Taxonomy" id="2802282"/>
    <lineage>
        <taxon>Bacteria</taxon>
        <taxon>Bacillati</taxon>
        <taxon>Actinomycetota</taxon>
        <taxon>Actinomycetes</taxon>
        <taxon>Mycobacteriales</taxon>
        <taxon>Nocardiaceae</taxon>
        <taxon>Nocardia</taxon>
    </lineage>
</organism>
<dbReference type="Proteomes" id="UP000602198">
    <property type="component" value="Unassembled WGS sequence"/>
</dbReference>
<gene>
    <name evidence="1" type="ORF">JK358_00495</name>
</gene>
<dbReference type="Gene3D" id="1.10.287.1060">
    <property type="entry name" value="ESAT-6-like"/>
    <property type="match status" value="1"/>
</dbReference>
<evidence type="ECO:0000313" key="1">
    <source>
        <dbReference type="EMBL" id="MBL1072867.1"/>
    </source>
</evidence>
<sequence length="102" mass="11236">MTSLWVDPDGLRSVSPLFAQLGDAMHTALGSLKPGLESEGKCWGSDHPGEKFEEHYKPNEVDIVLTRLAAFETLMRTTGDNITTTADALQNQDRHNADQIPK</sequence>
<dbReference type="RefSeq" id="WP_201942004.1">
    <property type="nucleotide sequence ID" value="NZ_JAERRJ010000001.1"/>
</dbReference>
<evidence type="ECO:0000313" key="2">
    <source>
        <dbReference type="Proteomes" id="UP000602198"/>
    </source>
</evidence>
<accession>A0ABS1LX35</accession>
<reference evidence="1 2" key="1">
    <citation type="submission" date="2021-01" db="EMBL/GenBank/DDBJ databases">
        <title>WGS of actinomycetes isolated from Thailand.</title>
        <authorList>
            <person name="Thawai C."/>
        </authorList>
    </citation>
    <scope>NUCLEOTIDE SEQUENCE [LARGE SCALE GENOMIC DNA]</scope>
    <source>
        <strain evidence="1 2">LPG 2</strain>
    </source>
</reference>
<keyword evidence="2" id="KW-1185">Reference proteome</keyword>
<name>A0ABS1LX35_9NOCA</name>
<comment type="caution">
    <text evidence="1">The sequence shown here is derived from an EMBL/GenBank/DDBJ whole genome shotgun (WGS) entry which is preliminary data.</text>
</comment>
<protein>
    <recommendedName>
        <fullName evidence="3">WXG100 family type VII secretion target</fullName>
    </recommendedName>
</protein>
<proteinExistence type="predicted"/>
<evidence type="ECO:0008006" key="3">
    <source>
        <dbReference type="Google" id="ProtNLM"/>
    </source>
</evidence>
<dbReference type="EMBL" id="JAERRJ010000001">
    <property type="protein sequence ID" value="MBL1072867.1"/>
    <property type="molecule type" value="Genomic_DNA"/>
</dbReference>